<evidence type="ECO:0000313" key="10">
    <source>
        <dbReference type="EMBL" id="OJX59340.1"/>
    </source>
</evidence>
<keyword evidence="4 7" id="KW-0665">Pyrimidine biosynthesis</keyword>
<feature type="domain" description="Aspartate/ornithine carbamoyltransferase Asp/Orn-binding" evidence="8">
    <location>
        <begin position="153"/>
        <end position="297"/>
    </location>
</feature>
<dbReference type="HAMAP" id="MF_00001">
    <property type="entry name" value="Asp_carb_tr"/>
    <property type="match status" value="1"/>
</dbReference>
<evidence type="ECO:0000256" key="1">
    <source>
        <dbReference type="ARBA" id="ARBA00004852"/>
    </source>
</evidence>
<dbReference type="InterPro" id="IPR002082">
    <property type="entry name" value="Asp_carbamoyltransf"/>
</dbReference>
<dbReference type="Pfam" id="PF02729">
    <property type="entry name" value="OTCace_N"/>
    <property type="match status" value="1"/>
</dbReference>
<dbReference type="PANTHER" id="PTHR45753:SF6">
    <property type="entry name" value="ASPARTATE CARBAMOYLTRANSFERASE"/>
    <property type="match status" value="1"/>
</dbReference>
<comment type="similarity">
    <text evidence="2 7">Belongs to the aspartate/ornithine carbamoyltransferase superfamily. ATCase family.</text>
</comment>
<dbReference type="SUPFAM" id="SSF53671">
    <property type="entry name" value="Aspartate/ornithine carbamoyltransferase"/>
    <property type="match status" value="1"/>
</dbReference>
<name>A0A1M3L290_9BACT</name>
<comment type="pathway">
    <text evidence="1 7">Pyrimidine metabolism; UMP biosynthesis via de novo pathway; (S)-dihydroorotate from bicarbonate: step 2/3.</text>
</comment>
<evidence type="ECO:0000256" key="6">
    <source>
        <dbReference type="ARBA" id="ARBA00048859"/>
    </source>
</evidence>
<dbReference type="GO" id="GO:0004070">
    <property type="term" value="F:aspartate carbamoyltransferase activity"/>
    <property type="evidence" value="ECO:0007669"/>
    <property type="project" value="UniProtKB-UniRule"/>
</dbReference>
<dbReference type="Pfam" id="PF00185">
    <property type="entry name" value="OTCace"/>
    <property type="match status" value="1"/>
</dbReference>
<evidence type="ECO:0000256" key="7">
    <source>
        <dbReference type="HAMAP-Rule" id="MF_00001"/>
    </source>
</evidence>
<dbReference type="GO" id="GO:0044205">
    <property type="term" value="P:'de novo' UMP biosynthetic process"/>
    <property type="evidence" value="ECO:0007669"/>
    <property type="project" value="UniProtKB-UniRule"/>
</dbReference>
<feature type="binding site" evidence="7">
    <location>
        <position position="106"/>
    </location>
    <ligand>
        <name>carbamoyl phosphate</name>
        <dbReference type="ChEBI" id="CHEBI:58228"/>
    </ligand>
</feature>
<feature type="binding site" evidence="7">
    <location>
        <position position="84"/>
    </location>
    <ligand>
        <name>L-aspartate</name>
        <dbReference type="ChEBI" id="CHEBI:29991"/>
    </ligand>
</feature>
<feature type="binding site" evidence="7">
    <location>
        <position position="134"/>
    </location>
    <ligand>
        <name>carbamoyl phosphate</name>
        <dbReference type="ChEBI" id="CHEBI:58228"/>
    </ligand>
</feature>
<dbReference type="EC" id="2.1.3.2" evidence="7"/>
<feature type="binding site" evidence="7">
    <location>
        <position position="262"/>
    </location>
    <ligand>
        <name>carbamoyl phosphate</name>
        <dbReference type="ChEBI" id="CHEBI:58228"/>
    </ligand>
</feature>
<gene>
    <name evidence="7" type="primary">pyrB</name>
    <name evidence="10" type="ORF">BGO89_02670</name>
</gene>
<dbReference type="GO" id="GO:0005829">
    <property type="term" value="C:cytosol"/>
    <property type="evidence" value="ECO:0007669"/>
    <property type="project" value="TreeGrafter"/>
</dbReference>
<evidence type="ECO:0000259" key="8">
    <source>
        <dbReference type="Pfam" id="PF00185"/>
    </source>
</evidence>
<reference evidence="10 11" key="1">
    <citation type="submission" date="2016-09" db="EMBL/GenBank/DDBJ databases">
        <title>Genome-resolved meta-omics ties microbial dynamics to process performance in biotechnology for thiocyanate degradation.</title>
        <authorList>
            <person name="Kantor R.S."/>
            <person name="Huddy R.J."/>
            <person name="Iyer R."/>
            <person name="Thomas B.C."/>
            <person name="Brown C.T."/>
            <person name="Anantharaman K."/>
            <person name="Tringe S."/>
            <person name="Hettich R.L."/>
            <person name="Harrison S.T."/>
            <person name="Banfield J.F."/>
        </authorList>
    </citation>
    <scope>NUCLEOTIDE SEQUENCE [LARGE SCALE GENOMIC DNA]</scope>
    <source>
        <strain evidence="10">59-99</strain>
    </source>
</reference>
<evidence type="ECO:0000256" key="5">
    <source>
        <dbReference type="ARBA" id="ARBA00043884"/>
    </source>
</evidence>
<comment type="subunit">
    <text evidence="7">Heterododecamer (2C3:3R2) of six catalytic PyrB chains organized as two trimers (C3), and six regulatory PyrI chains organized as three dimers (R2).</text>
</comment>
<dbReference type="EMBL" id="MKVH01000013">
    <property type="protein sequence ID" value="OJX59340.1"/>
    <property type="molecule type" value="Genomic_DNA"/>
</dbReference>
<evidence type="ECO:0000313" key="11">
    <source>
        <dbReference type="Proteomes" id="UP000184233"/>
    </source>
</evidence>
<dbReference type="InterPro" id="IPR006130">
    <property type="entry name" value="Asp/Orn_carbamoylTrfase"/>
</dbReference>
<evidence type="ECO:0000259" key="9">
    <source>
        <dbReference type="Pfam" id="PF02729"/>
    </source>
</evidence>
<dbReference type="GO" id="GO:0006520">
    <property type="term" value="P:amino acid metabolic process"/>
    <property type="evidence" value="ECO:0007669"/>
    <property type="project" value="InterPro"/>
</dbReference>
<feature type="domain" description="Aspartate/ornithine carbamoyltransferase carbamoyl-P binding" evidence="9">
    <location>
        <begin position="5"/>
        <end position="146"/>
    </location>
</feature>
<keyword evidence="3 7" id="KW-0808">Transferase</keyword>
<comment type="catalytic activity">
    <reaction evidence="6 7">
        <text>carbamoyl phosphate + L-aspartate = N-carbamoyl-L-aspartate + phosphate + H(+)</text>
        <dbReference type="Rhea" id="RHEA:20013"/>
        <dbReference type="ChEBI" id="CHEBI:15378"/>
        <dbReference type="ChEBI" id="CHEBI:29991"/>
        <dbReference type="ChEBI" id="CHEBI:32814"/>
        <dbReference type="ChEBI" id="CHEBI:43474"/>
        <dbReference type="ChEBI" id="CHEBI:58228"/>
        <dbReference type="EC" id="2.1.3.2"/>
    </reaction>
</comment>
<feature type="binding site" evidence="7">
    <location>
        <position position="221"/>
    </location>
    <ligand>
        <name>L-aspartate</name>
        <dbReference type="ChEBI" id="CHEBI:29991"/>
    </ligand>
</feature>
<dbReference type="InterPro" id="IPR006131">
    <property type="entry name" value="Asp_carbamoyltransf_Asp/Orn-bd"/>
</dbReference>
<dbReference type="Proteomes" id="UP000184233">
    <property type="component" value="Unassembled WGS sequence"/>
</dbReference>
<dbReference type="InterPro" id="IPR036901">
    <property type="entry name" value="Asp/Orn_carbamoylTrfase_sf"/>
</dbReference>
<dbReference type="NCBIfam" id="TIGR00670">
    <property type="entry name" value="asp_carb_tr"/>
    <property type="match status" value="1"/>
</dbReference>
<dbReference type="PRINTS" id="PR00100">
    <property type="entry name" value="AOTCASE"/>
</dbReference>
<dbReference type="InterPro" id="IPR006132">
    <property type="entry name" value="Asp/Orn_carbamoyltranf_P-bd"/>
</dbReference>
<dbReference type="GO" id="GO:0016597">
    <property type="term" value="F:amino acid binding"/>
    <property type="evidence" value="ECO:0007669"/>
    <property type="project" value="InterPro"/>
</dbReference>
<accession>A0A1M3L290</accession>
<evidence type="ECO:0000256" key="4">
    <source>
        <dbReference type="ARBA" id="ARBA00022975"/>
    </source>
</evidence>
<dbReference type="PRINTS" id="PR00101">
    <property type="entry name" value="ATCASE"/>
</dbReference>
<proteinExistence type="inferred from homology"/>
<evidence type="ECO:0000256" key="2">
    <source>
        <dbReference type="ARBA" id="ARBA00008896"/>
    </source>
</evidence>
<dbReference type="GO" id="GO:0006207">
    <property type="term" value="P:'de novo' pyrimidine nucleobase biosynthetic process"/>
    <property type="evidence" value="ECO:0007669"/>
    <property type="project" value="InterPro"/>
</dbReference>
<feature type="binding site" evidence="7">
    <location>
        <position position="56"/>
    </location>
    <ligand>
        <name>carbamoyl phosphate</name>
        <dbReference type="ChEBI" id="CHEBI:58228"/>
    </ligand>
</feature>
<evidence type="ECO:0000256" key="3">
    <source>
        <dbReference type="ARBA" id="ARBA00022679"/>
    </source>
</evidence>
<dbReference type="STRING" id="1895771.BGO89_02670"/>
<dbReference type="PANTHER" id="PTHR45753">
    <property type="entry name" value="ORNITHINE CARBAMOYLTRANSFERASE, MITOCHONDRIAL"/>
    <property type="match status" value="1"/>
</dbReference>
<feature type="binding site" evidence="7">
    <location>
        <position position="137"/>
    </location>
    <ligand>
        <name>carbamoyl phosphate</name>
        <dbReference type="ChEBI" id="CHEBI:58228"/>
    </ligand>
</feature>
<dbReference type="PROSITE" id="PS00097">
    <property type="entry name" value="CARBAMOYLTRANSFERASE"/>
    <property type="match status" value="1"/>
</dbReference>
<dbReference type="UniPathway" id="UPA00070">
    <property type="reaction ID" value="UER00116"/>
</dbReference>
<protein>
    <recommendedName>
        <fullName evidence="7">Aspartate carbamoyltransferase</fullName>
        <ecNumber evidence="7">2.1.3.2</ecNumber>
    </recommendedName>
    <alternativeName>
        <fullName evidence="7">Aspartate transcarbamylase</fullName>
        <shortName evidence="7">ATCase</shortName>
    </alternativeName>
</protein>
<feature type="binding site" evidence="7">
    <location>
        <position position="57"/>
    </location>
    <ligand>
        <name>carbamoyl phosphate</name>
        <dbReference type="ChEBI" id="CHEBI:58228"/>
    </ligand>
</feature>
<feature type="binding site" evidence="7">
    <location>
        <position position="167"/>
    </location>
    <ligand>
        <name>L-aspartate</name>
        <dbReference type="ChEBI" id="CHEBI:29991"/>
    </ligand>
</feature>
<comment type="caution">
    <text evidence="10">The sequence shown here is derived from an EMBL/GenBank/DDBJ whole genome shotgun (WGS) entry which is preliminary data.</text>
</comment>
<dbReference type="NCBIfam" id="NF002032">
    <property type="entry name" value="PRK00856.1"/>
    <property type="match status" value="1"/>
</dbReference>
<sequence length="307" mass="33565">MPVSHLLSTRTLTSNDVLDIIREAHGYLSSNGLKPQQHDVAFGRRVVLAFFEASTRTRLSFETAAHRLGADTVLFQPSGSSVEKGETLRETVLTIEAMGFDAIVLRHADNGTHETVASYTAMSVINAGEGSLAHPTQALLDASALMERCGTLEGMRICIVGDIRHSRVARSNIDVFTKLGADVAVCAPPALMGEDDDIRSLLRFESISDALEWAQVINLLRIQRERMTDVIVPSFDDYRSRYALTLDRALAHPDTVVIHPGPVNVGVEADADVLDLPQTLIHRQVSHGVAVRMAVLRRILTDRPTAT</sequence>
<dbReference type="Gene3D" id="3.40.50.1370">
    <property type="entry name" value="Aspartate/ornithine carbamoyltransferase"/>
    <property type="match status" value="2"/>
</dbReference>
<organism evidence="10 11">
    <name type="scientific">Candidatus Kapaibacterium thiocyanatum</name>
    <dbReference type="NCBI Taxonomy" id="1895771"/>
    <lineage>
        <taxon>Bacteria</taxon>
        <taxon>Pseudomonadati</taxon>
        <taxon>Candidatus Kapaibacteriota</taxon>
        <taxon>Candidatus Kapaibacteriia</taxon>
        <taxon>Candidatus Kapaibacteriales</taxon>
        <taxon>Candidatus Kapaibacteriaceae</taxon>
        <taxon>Candidatus Kapaibacterium</taxon>
    </lineage>
</organism>
<feature type="binding site" evidence="7">
    <location>
        <position position="261"/>
    </location>
    <ligand>
        <name>carbamoyl phosphate</name>
        <dbReference type="ChEBI" id="CHEBI:58228"/>
    </ligand>
</feature>
<dbReference type="AlphaFoldDB" id="A0A1M3L290"/>
<comment type="function">
    <text evidence="5 7">Catalyzes the condensation of carbamoyl phosphate and aspartate to form carbamoyl aspartate and inorganic phosphate, the committed step in the de novo pyrimidine nucleotide biosynthesis pathway.</text>
</comment>